<keyword evidence="4" id="KW-1185">Reference proteome</keyword>
<proteinExistence type="predicted"/>
<accession>A0A0E4CRL7</accession>
<dbReference type="RefSeq" id="WP_061559538.1">
    <property type="nucleotide sequence ID" value="NZ_CP092424.2"/>
</dbReference>
<sequence>MYDLVIEHHSQGLSLSVHPDRRDAGAALDSYHRHVDCTRRPIQLTEPFTSYELVDLCDGQTIAIATIERRRTDPITDQQFTAAKAAVDESLALASAAERHDIQIAWDQITGAINHTTHHSPPDHQRRQP</sequence>
<dbReference type="OrthoDB" id="4750373at2"/>
<name>A0A0E4CRL7_MYCLN</name>
<reference evidence="2" key="2">
    <citation type="submission" date="2022-08" db="EMBL/GenBank/DDBJ databases">
        <title>Complete genome sequence of 14 non-tuberculosis mycobacteria type-strains.</title>
        <authorList>
            <person name="Igarashi Y."/>
            <person name="Osugi A."/>
            <person name="Mitarai S."/>
        </authorList>
    </citation>
    <scope>NUCLEOTIDE SEQUENCE</scope>
    <source>
        <strain evidence="2">ATCC 51985</strain>
        <plasmid evidence="2">unnamed1</plasmid>
    </source>
</reference>
<dbReference type="EMBL" id="CTEE01000003">
    <property type="protein sequence ID" value="CQD24677.1"/>
    <property type="molecule type" value="Genomic_DNA"/>
</dbReference>
<dbReference type="EMBL" id="CP092424">
    <property type="protein sequence ID" value="ULP45562.1"/>
    <property type="molecule type" value="Genomic_DNA"/>
</dbReference>
<keyword evidence="2" id="KW-0614">Plasmid</keyword>
<evidence type="ECO:0000313" key="3">
    <source>
        <dbReference type="Proteomes" id="UP000199251"/>
    </source>
</evidence>
<dbReference type="Proteomes" id="UP001055171">
    <property type="component" value="Plasmid unnamed1"/>
</dbReference>
<protein>
    <submittedName>
        <fullName evidence="1">Uncharacterized protein</fullName>
    </submittedName>
</protein>
<evidence type="ECO:0000313" key="1">
    <source>
        <dbReference type="EMBL" id="CQD24677.1"/>
    </source>
</evidence>
<reference evidence="1 3" key="1">
    <citation type="submission" date="2015-03" db="EMBL/GenBank/DDBJ databases">
        <authorList>
            <person name="Urmite Genomes"/>
        </authorList>
    </citation>
    <scope>NUCLEOTIDE SEQUENCE [LARGE SCALE GENOMIC DNA]</scope>
    <source>
        <strain evidence="1 3">CSUR P1491</strain>
    </source>
</reference>
<dbReference type="AlphaFoldDB" id="A0A0E4CRL7"/>
<evidence type="ECO:0000313" key="2">
    <source>
        <dbReference type="EMBL" id="ULP45562.1"/>
    </source>
</evidence>
<geneLocation type="plasmid" evidence="2 4">
    <name>unnamed1</name>
</geneLocation>
<dbReference type="STRING" id="141349.BN1232_06322"/>
<evidence type="ECO:0000313" key="4">
    <source>
        <dbReference type="Proteomes" id="UP001055171"/>
    </source>
</evidence>
<gene>
    <name evidence="1" type="ORF">BN1232_06322</name>
    <name evidence="2" type="ORF">MJO58_27870</name>
</gene>
<organism evidence="1 3">
    <name type="scientific">Mycobacterium lentiflavum</name>
    <dbReference type="NCBI Taxonomy" id="141349"/>
    <lineage>
        <taxon>Bacteria</taxon>
        <taxon>Bacillati</taxon>
        <taxon>Actinomycetota</taxon>
        <taxon>Actinomycetes</taxon>
        <taxon>Mycobacteriales</taxon>
        <taxon>Mycobacteriaceae</taxon>
        <taxon>Mycobacterium</taxon>
        <taxon>Mycobacterium simiae complex</taxon>
    </lineage>
</organism>
<dbReference type="Proteomes" id="UP000199251">
    <property type="component" value="Unassembled WGS sequence"/>
</dbReference>